<sequence>MHTIPGRRAAWLVIDVRDVAAVHAALLEPGRGPVATWWADTGFRWRSWPRCSAR</sequence>
<organism evidence="1 2">
    <name type="scientific">Mycobacterium kansasii</name>
    <dbReference type="NCBI Taxonomy" id="1768"/>
    <lineage>
        <taxon>Bacteria</taxon>
        <taxon>Bacillati</taxon>
        <taxon>Actinomycetota</taxon>
        <taxon>Actinomycetes</taxon>
        <taxon>Mycobacteriales</taxon>
        <taxon>Mycobacteriaceae</taxon>
        <taxon>Mycobacterium</taxon>
    </lineage>
</organism>
<protein>
    <submittedName>
        <fullName evidence="1">Oxidoreductase domain protein</fullName>
    </submittedName>
</protein>
<proteinExistence type="predicted"/>
<evidence type="ECO:0000313" key="1">
    <source>
        <dbReference type="EMBL" id="OOK76424.1"/>
    </source>
</evidence>
<dbReference type="AlphaFoldDB" id="A0A1V3XB05"/>
<name>A0A1V3XB05_MYCKA</name>
<comment type="caution">
    <text evidence="1">The sequence shown here is derived from an EMBL/GenBank/DDBJ whole genome shotgun (WGS) entry which is preliminary data.</text>
</comment>
<reference evidence="1 2" key="1">
    <citation type="submission" date="2017-02" db="EMBL/GenBank/DDBJ databases">
        <title>Complete genome sequences of Mycobacterium kansasii strains isolated from rhesus macaques.</title>
        <authorList>
            <person name="Panda A."/>
            <person name="Nagaraj S."/>
            <person name="Zhao X."/>
            <person name="Tettelin H."/>
            <person name="Detolla L.J."/>
        </authorList>
    </citation>
    <scope>NUCLEOTIDE SEQUENCE [LARGE SCALE GENOMIC DNA]</scope>
    <source>
        <strain evidence="1 2">11-3813</strain>
    </source>
</reference>
<dbReference type="EMBL" id="MVBM01000003">
    <property type="protein sequence ID" value="OOK76424.1"/>
    <property type="molecule type" value="Genomic_DNA"/>
</dbReference>
<gene>
    <name evidence="1" type="ORF">BZL30_3598</name>
</gene>
<accession>A0A1V3XB05</accession>
<dbReference type="Proteomes" id="UP000189229">
    <property type="component" value="Unassembled WGS sequence"/>
</dbReference>
<evidence type="ECO:0000313" key="2">
    <source>
        <dbReference type="Proteomes" id="UP000189229"/>
    </source>
</evidence>